<organism evidence="1 2">
    <name type="scientific">Methanosarcina barkeri CM1</name>
    <dbReference type="NCBI Taxonomy" id="796385"/>
    <lineage>
        <taxon>Archaea</taxon>
        <taxon>Methanobacteriati</taxon>
        <taxon>Methanobacteriota</taxon>
        <taxon>Stenosarchaea group</taxon>
        <taxon>Methanomicrobia</taxon>
        <taxon>Methanosarcinales</taxon>
        <taxon>Methanosarcinaceae</taxon>
        <taxon>Methanosarcina</taxon>
    </lineage>
</organism>
<dbReference type="AlphaFoldDB" id="A0A0G3CDB1"/>
<evidence type="ECO:0000313" key="2">
    <source>
        <dbReference type="Proteomes" id="UP000035331"/>
    </source>
</evidence>
<gene>
    <name evidence="1" type="ORF">MCM1_0780</name>
</gene>
<sequence length="59" mass="6757">MLIGEIGCLKATLHNMKQNAESDKPFTLNSHVLERVKTCENLVLDEPTNKMNKFQLELQ</sequence>
<accession>A0A0G3CDB1</accession>
<reference evidence="2" key="1">
    <citation type="submission" date="2014-06" db="EMBL/GenBank/DDBJ databases">
        <title>The complete genome sequence of Methanosarcina barkeri CM1.</title>
        <authorList>
            <consortium name="Pastoral Greenhouse Gas Research Consortium"/>
            <person name="Lambie S.C."/>
            <person name="Leahy S.C."/>
            <person name="Kelly W.J."/>
            <person name="Li D."/>
            <person name="Reilly K."/>
            <person name="Attwood G.T."/>
            <person name="Altermann E."/>
        </authorList>
    </citation>
    <scope>NUCLEOTIDE SEQUENCE [LARGE SCALE GENOMIC DNA]</scope>
    <source>
        <strain evidence="2">CM1</strain>
    </source>
</reference>
<reference evidence="1 2" key="2">
    <citation type="journal article" date="2015" name="Stand. Genomic Sci.">
        <title>The complete genome sequence of the rumen methanogen Methanosarcina barkeri CM1.</title>
        <authorList>
            <person name="Lambie S.C."/>
            <person name="Kelly W.J."/>
            <person name="Leahy S.C."/>
            <person name="Li D."/>
            <person name="Reilly K."/>
            <person name="McAllister T.A."/>
            <person name="Valle E.R."/>
            <person name="Attwood G.T."/>
            <person name="Altermann E."/>
        </authorList>
    </citation>
    <scope>NUCLEOTIDE SEQUENCE [LARGE SCALE GENOMIC DNA]</scope>
    <source>
        <strain evidence="1 2">CM1</strain>
    </source>
</reference>
<protein>
    <submittedName>
        <fullName evidence="1">Uncharacterized protein</fullName>
    </submittedName>
</protein>
<dbReference type="PATRIC" id="fig|796385.3.peg.976"/>
<proteinExistence type="predicted"/>
<evidence type="ECO:0000313" key="1">
    <source>
        <dbReference type="EMBL" id="AKJ37858.1"/>
    </source>
</evidence>
<dbReference type="EMBL" id="CP008746">
    <property type="protein sequence ID" value="AKJ37858.1"/>
    <property type="molecule type" value="Genomic_DNA"/>
</dbReference>
<name>A0A0G3CDB1_METBA</name>
<dbReference type="Proteomes" id="UP000035331">
    <property type="component" value="Chromosome"/>
</dbReference>